<keyword evidence="4" id="KW-1185">Reference proteome</keyword>
<name>A0AAD1U3C5_EUPCR</name>
<feature type="domain" description="FAR1" evidence="2">
    <location>
        <begin position="265"/>
        <end position="346"/>
    </location>
</feature>
<evidence type="ECO:0000313" key="3">
    <source>
        <dbReference type="EMBL" id="CAI2361188.1"/>
    </source>
</evidence>
<dbReference type="EMBL" id="CAMPGE010002386">
    <property type="protein sequence ID" value="CAI2361188.1"/>
    <property type="molecule type" value="Genomic_DNA"/>
</dbReference>
<proteinExistence type="predicted"/>
<feature type="region of interest" description="Disordered" evidence="1">
    <location>
        <begin position="541"/>
        <end position="561"/>
    </location>
</feature>
<dbReference type="AlphaFoldDB" id="A0AAD1U3C5"/>
<evidence type="ECO:0000256" key="1">
    <source>
        <dbReference type="SAM" id="MobiDB-lite"/>
    </source>
</evidence>
<reference evidence="3" key="1">
    <citation type="submission" date="2023-07" db="EMBL/GenBank/DDBJ databases">
        <authorList>
            <consortium name="AG Swart"/>
            <person name="Singh M."/>
            <person name="Singh A."/>
            <person name="Seah K."/>
            <person name="Emmerich C."/>
        </authorList>
    </citation>
    <scope>NUCLEOTIDE SEQUENCE</scope>
    <source>
        <strain evidence="3">DP1</strain>
    </source>
</reference>
<gene>
    <name evidence="3" type="ORF">ECRASSUSDP1_LOCUS2498</name>
</gene>
<organism evidence="3 4">
    <name type="scientific">Euplotes crassus</name>
    <dbReference type="NCBI Taxonomy" id="5936"/>
    <lineage>
        <taxon>Eukaryota</taxon>
        <taxon>Sar</taxon>
        <taxon>Alveolata</taxon>
        <taxon>Ciliophora</taxon>
        <taxon>Intramacronucleata</taxon>
        <taxon>Spirotrichea</taxon>
        <taxon>Hypotrichia</taxon>
        <taxon>Euplotida</taxon>
        <taxon>Euplotidae</taxon>
        <taxon>Moneuplotes</taxon>
    </lineage>
</organism>
<feature type="compositionally biased region" description="Polar residues" evidence="1">
    <location>
        <begin position="541"/>
        <end position="555"/>
    </location>
</feature>
<sequence length="604" mass="70574">MNILEAALTECVRCTFAVRGKRPVLLKVNKRYDSTEAIVNTLINKFNLLPYLRYWLTLENGAIVDDLKFIDKDDIIIIEPFATPYRPFPMKAKKIKKEKEKLEIDPGMMGLYNQPNYFFQPQNLPSLNKVQDMYCYGQPMTPALPCNPYAINEPQNLEKNKNSEGQRQEHLQQKMPEIDDNFKLDPPQNIEISNQKCFDKVGDRLYYEQPWGGYELVDPHNNQIDLGPKPAPVNFNDYTCQQIFDALDSKFLERDDLIERVRDESKRHGFNICIPRGDSVLNDGTTQITLYCDKYGSKRKRTQHCKERYSKKTNCKWKIKFQKLSGYKHYELVKGEVEPHNHYLNPDLANQVKPVRRKSFSLFGGSKSASKKNLKKLLKQSSYDFDKQESEDIIEENKSETPKKTFQEQNPINFAPVRNFYTNEDLIHPNYPNYPQYPMMYPIQNPSNVFRNRYESLPIQRMPEMPPDLDLDINSEENIQKPLSQEVPLFKEEEDLRANDQPSQFNSQDSIREKTKDTTDLQMFCLNTQERYLEQNINQNTQFDFPQSKSKPSSRGSDDISQEAALSCEMDPLNMDDIDTKSVSVLTELFQDYEPTKTQNSMVD</sequence>
<comment type="caution">
    <text evidence="3">The sequence shown here is derived from an EMBL/GenBank/DDBJ whole genome shotgun (WGS) entry which is preliminary data.</text>
</comment>
<dbReference type="InterPro" id="IPR004330">
    <property type="entry name" value="FAR1_DNA_bnd_dom"/>
</dbReference>
<evidence type="ECO:0000313" key="4">
    <source>
        <dbReference type="Proteomes" id="UP001295684"/>
    </source>
</evidence>
<protein>
    <recommendedName>
        <fullName evidence="2">FAR1 domain-containing protein</fullName>
    </recommendedName>
</protein>
<evidence type="ECO:0000259" key="2">
    <source>
        <dbReference type="Pfam" id="PF03101"/>
    </source>
</evidence>
<dbReference type="Pfam" id="PF03101">
    <property type="entry name" value="FAR1"/>
    <property type="match status" value="1"/>
</dbReference>
<accession>A0AAD1U3C5</accession>
<dbReference type="Proteomes" id="UP001295684">
    <property type="component" value="Unassembled WGS sequence"/>
</dbReference>